<evidence type="ECO:0000256" key="5">
    <source>
        <dbReference type="ARBA" id="ARBA00035114"/>
    </source>
</evidence>
<keyword evidence="3" id="KW-1133">Transmembrane helix</keyword>
<dbReference type="AlphaFoldDB" id="A0A0C9RTZ4"/>
<dbReference type="PANTHER" id="PTHR31509">
    <property type="entry name" value="BPS1-LIKE PROTEIN"/>
    <property type="match status" value="1"/>
</dbReference>
<comment type="subcellular location">
    <subcellularLocation>
        <location evidence="1">Membrane</location>
        <topology evidence="1">Single-pass membrane protein</topology>
    </subcellularLocation>
</comment>
<comment type="similarity">
    <text evidence="5">Belongs to the ROH1 family.</text>
</comment>
<evidence type="ECO:0000256" key="2">
    <source>
        <dbReference type="ARBA" id="ARBA00022692"/>
    </source>
</evidence>
<proteinExistence type="inferred from homology"/>
<sequence>MMSRPHDGHGGHSLSSFFGNPFRIVLRKRSHSFSAKCNQTMKSFETALAERLKQLELIESPEGFINLRWMQRAMEALCATHKDLRSLIVDLQFPLTKWDEKWMDEYLDDTVKLLDICIAFNAEISRLEQVRLLVQYVLHLLDFSQGVPPYDKVFDALQELKGKAKDAEEENGGATPSLCKTERYAVTLQGMTKNLSFGRSKSHGKGKVLLRAMYGVKAVTLFVCSIVASALLGCNESALEELRVPDRLLWSASFMSLQHEVNEDLRARFANTPLVLKERESLDAAVKSVGSILHMSLEGKDKQGSGEVDRIKQCVEALRQSAGSLSEGLDGLTKQVNEFFQIVLNGRNAMLDSLRLSEGEDMLFEDELAKK</sequence>
<evidence type="ECO:0000256" key="3">
    <source>
        <dbReference type="ARBA" id="ARBA00022989"/>
    </source>
</evidence>
<evidence type="ECO:0000256" key="4">
    <source>
        <dbReference type="ARBA" id="ARBA00023136"/>
    </source>
</evidence>
<accession>A0A0C9RTZ4</accession>
<dbReference type="GO" id="GO:0016020">
    <property type="term" value="C:membrane"/>
    <property type="evidence" value="ECO:0007669"/>
    <property type="project" value="UniProtKB-SubCell"/>
</dbReference>
<reference evidence="6" key="1">
    <citation type="submission" date="2015-02" db="EMBL/GenBank/DDBJ databases">
        <title>A transcriptome of Wollemia nobilis - a relic of Gondwana.</title>
        <authorList>
            <person name="Chia J.Y."/>
            <person name="Leong Y.S."/>
            <person name="Abdul Karim S."/>
            <person name="Wan Azmi N."/>
            <person name="Hercus R."/>
            <person name="Croft L."/>
        </authorList>
    </citation>
    <scope>NUCLEOTIDE SEQUENCE</scope>
    <source>
        <strain evidence="6">MaeBrown</strain>
        <tissue evidence="6">Leaf</tissue>
    </source>
</reference>
<name>A0A0C9RTZ4_9CONI</name>
<dbReference type="EMBL" id="GCHU01013118">
    <property type="protein sequence ID" value="JAG87219.1"/>
    <property type="molecule type" value="Transcribed_RNA"/>
</dbReference>
<keyword evidence="2" id="KW-0812">Transmembrane</keyword>
<dbReference type="InterPro" id="IPR008511">
    <property type="entry name" value="ROH1-like"/>
</dbReference>
<organism evidence="6">
    <name type="scientific">Wollemia nobilis</name>
    <dbReference type="NCBI Taxonomy" id="56998"/>
    <lineage>
        <taxon>Eukaryota</taxon>
        <taxon>Viridiplantae</taxon>
        <taxon>Streptophyta</taxon>
        <taxon>Embryophyta</taxon>
        <taxon>Tracheophyta</taxon>
        <taxon>Spermatophyta</taxon>
        <taxon>Pinopsida</taxon>
        <taxon>Pinidae</taxon>
        <taxon>Conifers II</taxon>
        <taxon>Araucariales</taxon>
        <taxon>Araucariaceae</taxon>
        <taxon>Wollemia</taxon>
    </lineage>
</organism>
<keyword evidence="4" id="KW-0472">Membrane</keyword>
<dbReference type="Pfam" id="PF05633">
    <property type="entry name" value="ROH1-like"/>
    <property type="match status" value="2"/>
</dbReference>
<protein>
    <submittedName>
        <fullName evidence="6">TSA: Wollemia nobilis Ref_Wollemi_Transcript_13194_1850 transcribed RNA sequence</fullName>
    </submittedName>
</protein>
<evidence type="ECO:0000313" key="6">
    <source>
        <dbReference type="EMBL" id="JAG87219.1"/>
    </source>
</evidence>
<evidence type="ECO:0000256" key="1">
    <source>
        <dbReference type="ARBA" id="ARBA00004167"/>
    </source>
</evidence>